<evidence type="ECO:0000313" key="9">
    <source>
        <dbReference type="Proteomes" id="UP000631114"/>
    </source>
</evidence>
<evidence type="ECO:0000256" key="3">
    <source>
        <dbReference type="ARBA" id="ARBA00022824"/>
    </source>
</evidence>
<sequence>MPEKITAENLLNNIMDTFTEQHNAPKPKNISFFFEEAADVLLWRNKKISASVLTGATAIWVIFEWLNYHLLTMVFFSLLTGMLAQFAWSNASGTPSKVPRVRLPEELFANIGVSIGAEVNRFLGYLQNVACGGNLKQFLMNMISRCRTHEWFRPRSTSYVKHLQSYEPGSIPALNKNTNLEGE</sequence>
<dbReference type="PANTHER" id="PTHR10994">
    <property type="entry name" value="RETICULON"/>
    <property type="match status" value="1"/>
</dbReference>
<accession>A0A835GTV4</accession>
<organism evidence="8 9">
    <name type="scientific">Coptis chinensis</name>
    <dbReference type="NCBI Taxonomy" id="261450"/>
    <lineage>
        <taxon>Eukaryota</taxon>
        <taxon>Viridiplantae</taxon>
        <taxon>Streptophyta</taxon>
        <taxon>Embryophyta</taxon>
        <taxon>Tracheophyta</taxon>
        <taxon>Spermatophyta</taxon>
        <taxon>Magnoliopsida</taxon>
        <taxon>Ranunculales</taxon>
        <taxon>Ranunculaceae</taxon>
        <taxon>Coptidoideae</taxon>
        <taxon>Coptis</taxon>
    </lineage>
</organism>
<gene>
    <name evidence="8" type="ORF">IFM89_003404</name>
</gene>
<dbReference type="PANTHER" id="PTHR10994:SF62">
    <property type="entry name" value="RETICULON-LIKE PROTEIN B8"/>
    <property type="match status" value="1"/>
</dbReference>
<feature type="transmembrane region" description="Helical" evidence="6">
    <location>
        <begin position="69"/>
        <end position="88"/>
    </location>
</feature>
<keyword evidence="3 6" id="KW-0256">Endoplasmic reticulum</keyword>
<name>A0A835GTV4_9MAGN</name>
<dbReference type="OrthoDB" id="567788at2759"/>
<evidence type="ECO:0000256" key="2">
    <source>
        <dbReference type="ARBA" id="ARBA00022692"/>
    </source>
</evidence>
<dbReference type="GO" id="GO:0005789">
    <property type="term" value="C:endoplasmic reticulum membrane"/>
    <property type="evidence" value="ECO:0007669"/>
    <property type="project" value="UniProtKB-SubCell"/>
</dbReference>
<dbReference type="Proteomes" id="UP000631114">
    <property type="component" value="Unassembled WGS sequence"/>
</dbReference>
<protein>
    <recommendedName>
        <fullName evidence="6">Reticulon-like protein</fullName>
    </recommendedName>
</protein>
<evidence type="ECO:0000256" key="6">
    <source>
        <dbReference type="RuleBase" id="RU363132"/>
    </source>
</evidence>
<dbReference type="Pfam" id="PF02453">
    <property type="entry name" value="Reticulon"/>
    <property type="match status" value="1"/>
</dbReference>
<keyword evidence="2 6" id="KW-0812">Transmembrane</keyword>
<evidence type="ECO:0000256" key="1">
    <source>
        <dbReference type="ARBA" id="ARBA00004477"/>
    </source>
</evidence>
<feature type="transmembrane region" description="Helical" evidence="6">
    <location>
        <begin position="48"/>
        <end position="63"/>
    </location>
</feature>
<keyword evidence="9" id="KW-1185">Reference proteome</keyword>
<reference evidence="8 9" key="1">
    <citation type="submission" date="2020-10" db="EMBL/GenBank/DDBJ databases">
        <title>The Coptis chinensis genome and diversification of protoberbering-type alkaloids.</title>
        <authorList>
            <person name="Wang B."/>
            <person name="Shu S."/>
            <person name="Song C."/>
            <person name="Liu Y."/>
        </authorList>
    </citation>
    <scope>NUCLEOTIDE SEQUENCE [LARGE SCALE GENOMIC DNA]</scope>
    <source>
        <strain evidence="8">HL-2020</strain>
        <tissue evidence="8">Leaf</tissue>
    </source>
</reference>
<keyword evidence="4 6" id="KW-1133">Transmembrane helix</keyword>
<feature type="domain" description="Reticulon" evidence="7">
    <location>
        <begin position="37"/>
        <end position="140"/>
    </location>
</feature>
<dbReference type="InterPro" id="IPR003388">
    <property type="entry name" value="Reticulon"/>
</dbReference>
<dbReference type="AlphaFoldDB" id="A0A835GTV4"/>
<evidence type="ECO:0000256" key="4">
    <source>
        <dbReference type="ARBA" id="ARBA00022989"/>
    </source>
</evidence>
<proteinExistence type="predicted"/>
<dbReference type="InterPro" id="IPR045064">
    <property type="entry name" value="Reticulon-like"/>
</dbReference>
<dbReference type="EMBL" id="JADFTS010000009">
    <property type="protein sequence ID" value="KAF9587465.1"/>
    <property type="molecule type" value="Genomic_DNA"/>
</dbReference>
<evidence type="ECO:0000259" key="7">
    <source>
        <dbReference type="PROSITE" id="PS50845"/>
    </source>
</evidence>
<evidence type="ECO:0000313" key="8">
    <source>
        <dbReference type="EMBL" id="KAF9587465.1"/>
    </source>
</evidence>
<comment type="subcellular location">
    <subcellularLocation>
        <location evidence="1 6">Endoplasmic reticulum membrane</location>
        <topology evidence="1 6">Multi-pass membrane protein</topology>
    </subcellularLocation>
</comment>
<comment type="caution">
    <text evidence="8">The sequence shown here is derived from an EMBL/GenBank/DDBJ whole genome shotgun (WGS) entry which is preliminary data.</text>
</comment>
<dbReference type="PROSITE" id="PS50845">
    <property type="entry name" value="RETICULON"/>
    <property type="match status" value="1"/>
</dbReference>
<dbReference type="GO" id="GO:0009617">
    <property type="term" value="P:response to bacterium"/>
    <property type="evidence" value="ECO:0007669"/>
    <property type="project" value="InterPro"/>
</dbReference>
<keyword evidence="5 6" id="KW-0472">Membrane</keyword>
<evidence type="ECO:0000256" key="5">
    <source>
        <dbReference type="ARBA" id="ARBA00023136"/>
    </source>
</evidence>